<accession>A0ABY2WP56</accession>
<dbReference type="EMBL" id="VCNI01000001">
    <property type="protein sequence ID" value="TMU56527.1"/>
    <property type="molecule type" value="Genomic_DNA"/>
</dbReference>
<evidence type="ECO:0000313" key="5">
    <source>
        <dbReference type="Proteomes" id="UP000751614"/>
    </source>
</evidence>
<comment type="caution">
    <text evidence="4">The sequence shown here is derived from an EMBL/GenBank/DDBJ whole genome shotgun (WGS) entry which is preliminary data.</text>
</comment>
<keyword evidence="1" id="KW-0597">Phosphoprotein</keyword>
<dbReference type="PROSITE" id="PS50930">
    <property type="entry name" value="HTH_LYTTR"/>
    <property type="match status" value="1"/>
</dbReference>
<dbReference type="SMART" id="SM00850">
    <property type="entry name" value="LytTR"/>
    <property type="match status" value="1"/>
</dbReference>
<dbReference type="Gene3D" id="3.40.50.2300">
    <property type="match status" value="1"/>
</dbReference>
<evidence type="ECO:0000259" key="2">
    <source>
        <dbReference type="PROSITE" id="PS50110"/>
    </source>
</evidence>
<dbReference type="Proteomes" id="UP000751614">
    <property type="component" value="Unassembled WGS sequence"/>
</dbReference>
<name>A0ABY2WP56_9FLAO</name>
<gene>
    <name evidence="4" type="ORF">FGG15_03015</name>
</gene>
<dbReference type="Gene3D" id="2.40.50.1020">
    <property type="entry name" value="LytTr DNA-binding domain"/>
    <property type="match status" value="1"/>
</dbReference>
<dbReference type="InterPro" id="IPR051271">
    <property type="entry name" value="2C-system_Tx_regulators"/>
</dbReference>
<dbReference type="InterPro" id="IPR011006">
    <property type="entry name" value="CheY-like_superfamily"/>
</dbReference>
<proteinExistence type="predicted"/>
<feature type="modified residue" description="4-aspartylphosphate" evidence="1">
    <location>
        <position position="55"/>
    </location>
</feature>
<keyword evidence="5" id="KW-1185">Reference proteome</keyword>
<evidence type="ECO:0000313" key="4">
    <source>
        <dbReference type="EMBL" id="TMU56527.1"/>
    </source>
</evidence>
<dbReference type="PROSITE" id="PS50110">
    <property type="entry name" value="RESPONSE_REGULATORY"/>
    <property type="match status" value="1"/>
</dbReference>
<dbReference type="SMART" id="SM00448">
    <property type="entry name" value="REC"/>
    <property type="match status" value="1"/>
</dbReference>
<sequence length="248" mass="28725">MKINCLIIDDEPLAISILESYIKKLDNVCVVNTYTKATDALSDLENEEIDVIFLDINMPHLSGLEFLGSMQKQPLVVITTAYREYALESYEFNVVDYLVKPIRLERFMKAVNKVSERLMITKEGAMGRREVENTYFFIRANKKMVKILFKEILFIESLKDYIKINTLSGYYIVYQSLSGIIAELPKSNFLRVHKSYVIAIDKVMYMERHNVEVGTKNIPIGRSYLKIAKERILADHVFNLKNENSNSI</sequence>
<dbReference type="Pfam" id="PF04397">
    <property type="entry name" value="LytTR"/>
    <property type="match status" value="1"/>
</dbReference>
<dbReference type="InterPro" id="IPR007492">
    <property type="entry name" value="LytTR_DNA-bd_dom"/>
</dbReference>
<organism evidence="4 5">
    <name type="scientific">Flagellimonas algicola</name>
    <dbReference type="NCBI Taxonomy" id="2583815"/>
    <lineage>
        <taxon>Bacteria</taxon>
        <taxon>Pseudomonadati</taxon>
        <taxon>Bacteroidota</taxon>
        <taxon>Flavobacteriia</taxon>
        <taxon>Flavobacteriales</taxon>
        <taxon>Flavobacteriaceae</taxon>
        <taxon>Flagellimonas</taxon>
    </lineage>
</organism>
<feature type="domain" description="HTH LytTR-type" evidence="3">
    <location>
        <begin position="136"/>
        <end position="234"/>
    </location>
</feature>
<dbReference type="Pfam" id="PF00072">
    <property type="entry name" value="Response_reg"/>
    <property type="match status" value="1"/>
</dbReference>
<dbReference type="InterPro" id="IPR001789">
    <property type="entry name" value="Sig_transdc_resp-reg_receiver"/>
</dbReference>
<evidence type="ECO:0000259" key="3">
    <source>
        <dbReference type="PROSITE" id="PS50930"/>
    </source>
</evidence>
<dbReference type="PANTHER" id="PTHR45526">
    <property type="entry name" value="TRANSCRIPTIONAL REGULATORY PROTEIN DPIA"/>
    <property type="match status" value="1"/>
</dbReference>
<evidence type="ECO:0000256" key="1">
    <source>
        <dbReference type="PROSITE-ProRule" id="PRU00169"/>
    </source>
</evidence>
<reference evidence="4 5" key="1">
    <citation type="submission" date="2019-05" db="EMBL/GenBank/DDBJ databases">
        <title>Flagellimonas sp. AsT0115, sp. nov., isolated from a marine red algae, Asparagopsis taxiformis.</title>
        <authorList>
            <person name="Kim J."/>
            <person name="Jeong S.E."/>
            <person name="Jeon C.O."/>
        </authorList>
    </citation>
    <scope>NUCLEOTIDE SEQUENCE [LARGE SCALE GENOMIC DNA]</scope>
    <source>
        <strain evidence="4 5">AsT0115</strain>
    </source>
</reference>
<feature type="domain" description="Response regulatory" evidence="2">
    <location>
        <begin position="4"/>
        <end position="115"/>
    </location>
</feature>
<dbReference type="PANTHER" id="PTHR45526:SF1">
    <property type="entry name" value="TRANSCRIPTIONAL REGULATORY PROTEIN DCUR-RELATED"/>
    <property type="match status" value="1"/>
</dbReference>
<dbReference type="SUPFAM" id="SSF52172">
    <property type="entry name" value="CheY-like"/>
    <property type="match status" value="1"/>
</dbReference>
<dbReference type="RefSeq" id="WP_138833072.1">
    <property type="nucleotide sequence ID" value="NZ_VCNI01000001.1"/>
</dbReference>
<protein>
    <submittedName>
        <fullName evidence="4">Response regulator transcription factor</fullName>
    </submittedName>
</protein>